<dbReference type="Proteomes" id="UP000246005">
    <property type="component" value="Unassembled WGS sequence"/>
</dbReference>
<dbReference type="EMBL" id="QGHB01000003">
    <property type="protein sequence ID" value="PWK87878.1"/>
    <property type="molecule type" value="Genomic_DNA"/>
</dbReference>
<dbReference type="Pfam" id="PF00356">
    <property type="entry name" value="LacI"/>
    <property type="match status" value="1"/>
</dbReference>
<reference evidence="6 7" key="1">
    <citation type="submission" date="2018-05" db="EMBL/GenBank/DDBJ databases">
        <title>Genomic Encyclopedia of Type Strains, Phase IV (KMG-IV): sequencing the most valuable type-strain genomes for metagenomic binning, comparative biology and taxonomic classification.</title>
        <authorList>
            <person name="Goeker M."/>
        </authorList>
    </citation>
    <scope>NUCLEOTIDE SEQUENCE [LARGE SCALE GENOMIC DNA]</scope>
    <source>
        <strain evidence="6 7">DSM 45480</strain>
    </source>
</reference>
<dbReference type="Pfam" id="PF13377">
    <property type="entry name" value="Peripla_BP_3"/>
    <property type="match status" value="1"/>
</dbReference>
<keyword evidence="3" id="KW-0804">Transcription</keyword>
<dbReference type="Gene3D" id="1.10.260.40">
    <property type="entry name" value="lambda repressor-like DNA-binding domains"/>
    <property type="match status" value="1"/>
</dbReference>
<accession>A0A316I5U2</accession>
<feature type="domain" description="HTH lacI-type" evidence="5">
    <location>
        <begin position="3"/>
        <end position="57"/>
    </location>
</feature>
<comment type="caution">
    <text evidence="6">The sequence shown here is derived from an EMBL/GenBank/DDBJ whole genome shotgun (WGS) entry which is preliminary data.</text>
</comment>
<dbReference type="InterPro" id="IPR000843">
    <property type="entry name" value="HTH_LacI"/>
</dbReference>
<evidence type="ECO:0000259" key="5">
    <source>
        <dbReference type="PROSITE" id="PS50932"/>
    </source>
</evidence>
<dbReference type="InterPro" id="IPR028082">
    <property type="entry name" value="Peripla_BP_I"/>
</dbReference>
<dbReference type="CDD" id="cd06267">
    <property type="entry name" value="PBP1_LacI_sugar_binding-like"/>
    <property type="match status" value="1"/>
</dbReference>
<evidence type="ECO:0000256" key="3">
    <source>
        <dbReference type="ARBA" id="ARBA00023163"/>
    </source>
</evidence>
<keyword evidence="1" id="KW-0805">Transcription regulation</keyword>
<name>A0A316I5U2_9PSEU</name>
<evidence type="ECO:0000256" key="2">
    <source>
        <dbReference type="ARBA" id="ARBA00023125"/>
    </source>
</evidence>
<dbReference type="GO" id="GO:0003700">
    <property type="term" value="F:DNA-binding transcription factor activity"/>
    <property type="evidence" value="ECO:0007669"/>
    <property type="project" value="TreeGrafter"/>
</dbReference>
<sequence>MAVTIRDVARQAQVSVSTVSRALSAPGLVKETTRQRVLDVVRGLGYQPNRAARSLITGRTGNLGIVVPDLENPFYPAVLRGVQTRAGEAGTSVFFCDSREDPDTEAELVRTMAAQVDGVVLCSPLSSDETITELANLTPLVLINRTVPDVSSVLMDSGSGMDQVITHLESLGHTEYVYLGGPTMSWSHNRRLQGLQGRARVLGPFEPNFAGGRTAAEQALKTNATAFIAYNDLMALGVLSHLAEHDIKVPQQISVTGFDDILYAAMCSPALTTVAMPTEEAGKVAVDLLAERLDDAPAERRELPTNLVIRASTANTRCPRDAAQPPVARKSRTLPRPTSQSLTRTTQPSLRPRGSLSGWLPRARPRTSL</sequence>
<evidence type="ECO:0000313" key="7">
    <source>
        <dbReference type="Proteomes" id="UP000246005"/>
    </source>
</evidence>
<dbReference type="CDD" id="cd01392">
    <property type="entry name" value="HTH_LacI"/>
    <property type="match status" value="1"/>
</dbReference>
<dbReference type="AlphaFoldDB" id="A0A316I5U2"/>
<protein>
    <submittedName>
        <fullName evidence="6">LacI family transcriptional regulator</fullName>
    </submittedName>
</protein>
<dbReference type="SUPFAM" id="SSF53822">
    <property type="entry name" value="Periplasmic binding protein-like I"/>
    <property type="match status" value="1"/>
</dbReference>
<proteinExistence type="predicted"/>
<evidence type="ECO:0000313" key="6">
    <source>
        <dbReference type="EMBL" id="PWK87878.1"/>
    </source>
</evidence>
<feature type="compositionally biased region" description="Polar residues" evidence="4">
    <location>
        <begin position="336"/>
        <end position="349"/>
    </location>
</feature>
<feature type="region of interest" description="Disordered" evidence="4">
    <location>
        <begin position="312"/>
        <end position="369"/>
    </location>
</feature>
<dbReference type="InterPro" id="IPR046335">
    <property type="entry name" value="LacI/GalR-like_sensor"/>
</dbReference>
<dbReference type="Gene3D" id="3.40.50.2300">
    <property type="match status" value="2"/>
</dbReference>
<dbReference type="PROSITE" id="PS50932">
    <property type="entry name" value="HTH_LACI_2"/>
    <property type="match status" value="1"/>
</dbReference>
<dbReference type="SMART" id="SM00354">
    <property type="entry name" value="HTH_LACI"/>
    <property type="match status" value="1"/>
</dbReference>
<dbReference type="RefSeq" id="WP_109635470.1">
    <property type="nucleotide sequence ID" value="NZ_QGHB01000003.1"/>
</dbReference>
<dbReference type="InterPro" id="IPR010982">
    <property type="entry name" value="Lambda_DNA-bd_dom_sf"/>
</dbReference>
<dbReference type="PANTHER" id="PTHR30146:SF138">
    <property type="entry name" value="TRANSCRIPTIONAL REGULATORY PROTEIN"/>
    <property type="match status" value="1"/>
</dbReference>
<dbReference type="GO" id="GO:0000976">
    <property type="term" value="F:transcription cis-regulatory region binding"/>
    <property type="evidence" value="ECO:0007669"/>
    <property type="project" value="TreeGrafter"/>
</dbReference>
<dbReference type="SUPFAM" id="SSF47413">
    <property type="entry name" value="lambda repressor-like DNA-binding domains"/>
    <property type="match status" value="1"/>
</dbReference>
<dbReference type="PROSITE" id="PS00356">
    <property type="entry name" value="HTH_LACI_1"/>
    <property type="match status" value="1"/>
</dbReference>
<evidence type="ECO:0000256" key="4">
    <source>
        <dbReference type="SAM" id="MobiDB-lite"/>
    </source>
</evidence>
<dbReference type="PANTHER" id="PTHR30146">
    <property type="entry name" value="LACI-RELATED TRANSCRIPTIONAL REPRESSOR"/>
    <property type="match status" value="1"/>
</dbReference>
<keyword evidence="2" id="KW-0238">DNA-binding</keyword>
<evidence type="ECO:0000256" key="1">
    <source>
        <dbReference type="ARBA" id="ARBA00023015"/>
    </source>
</evidence>
<gene>
    <name evidence="6" type="ORF">C8D88_10374</name>
</gene>
<organism evidence="6 7">
    <name type="scientific">Lentzea atacamensis</name>
    <dbReference type="NCBI Taxonomy" id="531938"/>
    <lineage>
        <taxon>Bacteria</taxon>
        <taxon>Bacillati</taxon>
        <taxon>Actinomycetota</taxon>
        <taxon>Actinomycetes</taxon>
        <taxon>Pseudonocardiales</taxon>
        <taxon>Pseudonocardiaceae</taxon>
        <taxon>Lentzea</taxon>
    </lineage>
</organism>